<dbReference type="EMBL" id="BMIA01000003">
    <property type="protein sequence ID" value="GGH42749.1"/>
    <property type="molecule type" value="Genomic_DNA"/>
</dbReference>
<dbReference type="PANTHER" id="PTHR30231:SF41">
    <property type="entry name" value="DNA POLYMERASE III SUBUNIT EPSILON"/>
    <property type="match status" value="1"/>
</dbReference>
<dbReference type="Gene3D" id="3.30.420.10">
    <property type="entry name" value="Ribonuclease H-like superfamily/Ribonuclease H"/>
    <property type="match status" value="1"/>
</dbReference>
<dbReference type="SUPFAM" id="SSF53098">
    <property type="entry name" value="Ribonuclease H-like"/>
    <property type="match status" value="1"/>
</dbReference>
<sequence>MKMKFTRPIAFIDLETTGTDTEKDRIVEIAVCKLDPSSGQYATSCRLINPTIPIPAGASEVHGIKDEDVANEPTFKQIAKGLLAFLEGCDIAGFNSNRFDIPLLFNEFHRAGLFWDYSQFLMIDVGNLFKIKHPRTLSDAVRIYLGREMENAHSAEADIEATLDVFLAQIEKHENDEGFPQTLEDLALYTNFDKKVIDLGGKFTYNNEGEIVLTIGEHKGKPAKDYIGFLQWMVGPKANFSADTKAVAQQIIDSARQKT</sequence>
<dbReference type="CDD" id="cd06127">
    <property type="entry name" value="DEDDh"/>
    <property type="match status" value="1"/>
</dbReference>
<gene>
    <name evidence="2" type="ORF">GCM10007423_39590</name>
</gene>
<dbReference type="RefSeq" id="WP_188935340.1">
    <property type="nucleotide sequence ID" value="NZ_BMIA01000003.1"/>
</dbReference>
<dbReference type="InterPro" id="IPR036397">
    <property type="entry name" value="RNaseH_sf"/>
</dbReference>
<dbReference type="InterPro" id="IPR013520">
    <property type="entry name" value="Ribonucl_H"/>
</dbReference>
<comment type="caution">
    <text evidence="2">The sequence shown here is derived from an EMBL/GenBank/DDBJ whole genome shotgun (WGS) entry which is preliminary data.</text>
</comment>
<dbReference type="InterPro" id="IPR012337">
    <property type="entry name" value="RNaseH-like_sf"/>
</dbReference>
<dbReference type="PANTHER" id="PTHR30231">
    <property type="entry name" value="DNA POLYMERASE III SUBUNIT EPSILON"/>
    <property type="match status" value="1"/>
</dbReference>
<accession>A0ABQ1Z054</accession>
<keyword evidence="3" id="KW-1185">Reference proteome</keyword>
<proteinExistence type="predicted"/>
<dbReference type="Pfam" id="PF00929">
    <property type="entry name" value="RNase_T"/>
    <property type="match status" value="1"/>
</dbReference>
<feature type="domain" description="Exonuclease" evidence="1">
    <location>
        <begin position="8"/>
        <end position="175"/>
    </location>
</feature>
<evidence type="ECO:0000259" key="1">
    <source>
        <dbReference type="SMART" id="SM00479"/>
    </source>
</evidence>
<dbReference type="Proteomes" id="UP000600214">
    <property type="component" value="Unassembled WGS sequence"/>
</dbReference>
<organism evidence="2 3">
    <name type="scientific">Dyadobacter endophyticus</name>
    <dbReference type="NCBI Taxonomy" id="1749036"/>
    <lineage>
        <taxon>Bacteria</taxon>
        <taxon>Pseudomonadati</taxon>
        <taxon>Bacteroidota</taxon>
        <taxon>Cytophagia</taxon>
        <taxon>Cytophagales</taxon>
        <taxon>Spirosomataceae</taxon>
        <taxon>Dyadobacter</taxon>
    </lineage>
</organism>
<evidence type="ECO:0000313" key="2">
    <source>
        <dbReference type="EMBL" id="GGH42749.1"/>
    </source>
</evidence>
<evidence type="ECO:0000313" key="3">
    <source>
        <dbReference type="Proteomes" id="UP000600214"/>
    </source>
</evidence>
<reference evidence="3" key="1">
    <citation type="journal article" date="2019" name="Int. J. Syst. Evol. Microbiol.">
        <title>The Global Catalogue of Microorganisms (GCM) 10K type strain sequencing project: providing services to taxonomists for standard genome sequencing and annotation.</title>
        <authorList>
            <consortium name="The Broad Institute Genomics Platform"/>
            <consortium name="The Broad Institute Genome Sequencing Center for Infectious Disease"/>
            <person name="Wu L."/>
            <person name="Ma J."/>
        </authorList>
    </citation>
    <scope>NUCLEOTIDE SEQUENCE [LARGE SCALE GENOMIC DNA]</scope>
    <source>
        <strain evidence="3">CGMCC 1.15288</strain>
    </source>
</reference>
<dbReference type="SMART" id="SM00479">
    <property type="entry name" value="EXOIII"/>
    <property type="match status" value="1"/>
</dbReference>
<protein>
    <submittedName>
        <fullName evidence="2">DNA polymerase III subunit epsilon</fullName>
    </submittedName>
</protein>
<name>A0ABQ1Z054_9BACT</name>